<dbReference type="GO" id="GO:0005975">
    <property type="term" value="P:carbohydrate metabolic process"/>
    <property type="evidence" value="ECO:0007669"/>
    <property type="project" value="InterPro"/>
</dbReference>
<proteinExistence type="predicted"/>
<dbReference type="AlphaFoldDB" id="A0A223HVR3"/>
<keyword evidence="2" id="KW-0418">Kinase</keyword>
<dbReference type="InterPro" id="IPR043129">
    <property type="entry name" value="ATPase_NBD"/>
</dbReference>
<evidence type="ECO:0000313" key="2">
    <source>
        <dbReference type="EMBL" id="AST56593.1"/>
    </source>
</evidence>
<dbReference type="InterPro" id="IPR018484">
    <property type="entry name" value="FGGY_N"/>
</dbReference>
<dbReference type="GO" id="GO:0016301">
    <property type="term" value="F:kinase activity"/>
    <property type="evidence" value="ECO:0007669"/>
    <property type="project" value="UniProtKB-KW"/>
</dbReference>
<dbReference type="RefSeq" id="WP_237268801.1">
    <property type="nucleotide sequence ID" value="NZ_CP016893.1"/>
</dbReference>
<accession>A0A223HVR3</accession>
<name>A0A223HVR3_THETR</name>
<evidence type="ECO:0000313" key="3">
    <source>
        <dbReference type="Proteomes" id="UP000214975"/>
    </source>
</evidence>
<dbReference type="SUPFAM" id="SSF53067">
    <property type="entry name" value="Actin-like ATPase domain"/>
    <property type="match status" value="1"/>
</dbReference>
<reference evidence="2 3" key="1">
    <citation type="submission" date="2016-08" db="EMBL/GenBank/DDBJ databases">
        <title>A novel genetic cassette of butanologenic Thermoanaerobacterium thermosaccharolyticum that directly convert cellulose to butanol.</title>
        <authorList>
            <person name="Li T."/>
            <person name="He J."/>
        </authorList>
    </citation>
    <scope>NUCLEOTIDE SEQUENCE [LARGE SCALE GENOMIC DNA]</scope>
    <source>
        <strain evidence="2 3">TG57</strain>
    </source>
</reference>
<evidence type="ECO:0000259" key="1">
    <source>
        <dbReference type="Pfam" id="PF00370"/>
    </source>
</evidence>
<keyword evidence="2" id="KW-0808">Transferase</keyword>
<sequence length="64" mass="7506">MFGKYYINYAIASATGLFNIYNMKWNKQSLDVVGINEEKLSSLISATYIVKNLKSEYAYLYEYR</sequence>
<dbReference type="Pfam" id="PF00370">
    <property type="entry name" value="FGGY_N"/>
    <property type="match status" value="1"/>
</dbReference>
<protein>
    <submittedName>
        <fullName evidence="2">Gluconokinase</fullName>
    </submittedName>
</protein>
<organism evidence="2 3">
    <name type="scientific">Thermoanaerobacterium thermosaccharolyticum</name>
    <name type="common">Clostridium thermosaccharolyticum</name>
    <dbReference type="NCBI Taxonomy" id="1517"/>
    <lineage>
        <taxon>Bacteria</taxon>
        <taxon>Bacillati</taxon>
        <taxon>Bacillota</taxon>
        <taxon>Clostridia</taxon>
        <taxon>Thermoanaerobacterales</taxon>
        <taxon>Thermoanaerobacteraceae</taxon>
        <taxon>Thermoanaerobacterium</taxon>
    </lineage>
</organism>
<feature type="domain" description="Carbohydrate kinase FGGY N-terminal" evidence="1">
    <location>
        <begin position="1"/>
        <end position="58"/>
    </location>
</feature>
<dbReference type="EMBL" id="CP016893">
    <property type="protein sequence ID" value="AST56593.1"/>
    <property type="molecule type" value="Genomic_DNA"/>
</dbReference>
<dbReference type="Gene3D" id="3.30.420.40">
    <property type="match status" value="1"/>
</dbReference>
<dbReference type="Proteomes" id="UP000214975">
    <property type="component" value="Chromosome"/>
</dbReference>
<gene>
    <name evidence="2" type="ORF">Thert_00382</name>
</gene>